<evidence type="ECO:0000313" key="2">
    <source>
        <dbReference type="EMBL" id="MPC45243.1"/>
    </source>
</evidence>
<comment type="caution">
    <text evidence="2">The sequence shown here is derived from an EMBL/GenBank/DDBJ whole genome shotgun (WGS) entry which is preliminary data.</text>
</comment>
<dbReference type="Proteomes" id="UP000324222">
    <property type="component" value="Unassembled WGS sequence"/>
</dbReference>
<evidence type="ECO:0000313" key="3">
    <source>
        <dbReference type="Proteomes" id="UP000324222"/>
    </source>
</evidence>
<name>A0A5B7FJC7_PORTR</name>
<accession>A0A5B7FJC7</accession>
<evidence type="ECO:0000256" key="1">
    <source>
        <dbReference type="SAM" id="MobiDB-lite"/>
    </source>
</evidence>
<protein>
    <submittedName>
        <fullName evidence="2">Uncharacterized protein</fullName>
    </submittedName>
</protein>
<proteinExistence type="predicted"/>
<feature type="region of interest" description="Disordered" evidence="1">
    <location>
        <begin position="67"/>
        <end position="90"/>
    </location>
</feature>
<organism evidence="2 3">
    <name type="scientific">Portunus trituberculatus</name>
    <name type="common">Swimming crab</name>
    <name type="synonym">Neptunus trituberculatus</name>
    <dbReference type="NCBI Taxonomy" id="210409"/>
    <lineage>
        <taxon>Eukaryota</taxon>
        <taxon>Metazoa</taxon>
        <taxon>Ecdysozoa</taxon>
        <taxon>Arthropoda</taxon>
        <taxon>Crustacea</taxon>
        <taxon>Multicrustacea</taxon>
        <taxon>Malacostraca</taxon>
        <taxon>Eumalacostraca</taxon>
        <taxon>Eucarida</taxon>
        <taxon>Decapoda</taxon>
        <taxon>Pleocyemata</taxon>
        <taxon>Brachyura</taxon>
        <taxon>Eubrachyura</taxon>
        <taxon>Portunoidea</taxon>
        <taxon>Portunidae</taxon>
        <taxon>Portuninae</taxon>
        <taxon>Portunus</taxon>
    </lineage>
</organism>
<gene>
    <name evidence="2" type="ORF">E2C01_038937</name>
</gene>
<sequence length="175" mass="18819">MELLSGRGEVRSGRGGVRSGRAVVGVDVVSQTLPRNYRAPSQHHCCPPGPRPSVRCDMSSDSRCAGCMSDSSLEDQTRPRPPLPPYPPHRYHREEWVDPEVDCATCRLQAQPPCACSDPCYLGGPPSIRTPCPWGRPGIMPSQTSHLGLIPCPPQPPAAGRASSVCAVGTYIPIR</sequence>
<keyword evidence="3" id="KW-1185">Reference proteome</keyword>
<dbReference type="AlphaFoldDB" id="A0A5B7FJC7"/>
<reference evidence="2 3" key="1">
    <citation type="submission" date="2019-05" db="EMBL/GenBank/DDBJ databases">
        <title>Another draft genome of Portunus trituberculatus and its Hox gene families provides insights of decapod evolution.</title>
        <authorList>
            <person name="Jeong J.-H."/>
            <person name="Song I."/>
            <person name="Kim S."/>
            <person name="Choi T."/>
            <person name="Kim D."/>
            <person name="Ryu S."/>
            <person name="Kim W."/>
        </authorList>
    </citation>
    <scope>NUCLEOTIDE SEQUENCE [LARGE SCALE GENOMIC DNA]</scope>
    <source>
        <tissue evidence="2">Muscle</tissue>
    </source>
</reference>
<dbReference type="EMBL" id="VSRR010006639">
    <property type="protein sequence ID" value="MPC45243.1"/>
    <property type="molecule type" value="Genomic_DNA"/>
</dbReference>
<feature type="compositionally biased region" description="Pro residues" evidence="1">
    <location>
        <begin position="79"/>
        <end position="88"/>
    </location>
</feature>